<evidence type="ECO:0000313" key="3">
    <source>
        <dbReference type="Proteomes" id="UP000272942"/>
    </source>
</evidence>
<proteinExistence type="predicted"/>
<reference evidence="4" key="1">
    <citation type="submission" date="2016-06" db="UniProtKB">
        <authorList>
            <consortium name="WormBaseParasite"/>
        </authorList>
    </citation>
    <scope>IDENTIFICATION</scope>
</reference>
<feature type="compositionally biased region" description="Acidic residues" evidence="1">
    <location>
        <begin position="38"/>
        <end position="58"/>
    </location>
</feature>
<evidence type="ECO:0000256" key="1">
    <source>
        <dbReference type="SAM" id="MobiDB-lite"/>
    </source>
</evidence>
<sequence length="80" mass="9174">MNLWPAFVFRHVRVLRRSKLPSRLVPISCTSGPKLPRDDDDDDDDDDRGDDYDDDYDDPMLSGIRMRMQSNGHASKYASG</sequence>
<feature type="region of interest" description="Disordered" evidence="1">
    <location>
        <begin position="23"/>
        <end position="61"/>
    </location>
</feature>
<keyword evidence="3" id="KW-1185">Reference proteome</keyword>
<dbReference type="WBParaSite" id="ECPE_0000230601-mRNA-1">
    <property type="protein sequence ID" value="ECPE_0000230601-mRNA-1"/>
    <property type="gene ID" value="ECPE_0000230601"/>
</dbReference>
<gene>
    <name evidence="2" type="ORF">ECPE_LOCUS2306</name>
</gene>
<evidence type="ECO:0000313" key="2">
    <source>
        <dbReference type="EMBL" id="VDP66048.1"/>
    </source>
</evidence>
<evidence type="ECO:0000313" key="4">
    <source>
        <dbReference type="WBParaSite" id="ECPE_0000230601-mRNA-1"/>
    </source>
</evidence>
<protein>
    <submittedName>
        <fullName evidence="4">Secreted protein</fullName>
    </submittedName>
</protein>
<dbReference type="Proteomes" id="UP000272942">
    <property type="component" value="Unassembled WGS sequence"/>
</dbReference>
<reference evidence="2 3" key="2">
    <citation type="submission" date="2018-11" db="EMBL/GenBank/DDBJ databases">
        <authorList>
            <consortium name="Pathogen Informatics"/>
        </authorList>
    </citation>
    <scope>NUCLEOTIDE SEQUENCE [LARGE SCALE GENOMIC DNA]</scope>
    <source>
        <strain evidence="2 3">Egypt</strain>
    </source>
</reference>
<accession>A0A183A5S1</accession>
<dbReference type="EMBL" id="UZAN01039533">
    <property type="protein sequence ID" value="VDP66048.1"/>
    <property type="molecule type" value="Genomic_DNA"/>
</dbReference>
<dbReference type="AlphaFoldDB" id="A0A183A5S1"/>
<organism evidence="4">
    <name type="scientific">Echinostoma caproni</name>
    <dbReference type="NCBI Taxonomy" id="27848"/>
    <lineage>
        <taxon>Eukaryota</taxon>
        <taxon>Metazoa</taxon>
        <taxon>Spiralia</taxon>
        <taxon>Lophotrochozoa</taxon>
        <taxon>Platyhelminthes</taxon>
        <taxon>Trematoda</taxon>
        <taxon>Digenea</taxon>
        <taxon>Plagiorchiida</taxon>
        <taxon>Echinostomata</taxon>
        <taxon>Echinostomatoidea</taxon>
        <taxon>Echinostomatidae</taxon>
        <taxon>Echinostoma</taxon>
    </lineage>
</organism>
<name>A0A183A5S1_9TREM</name>